<dbReference type="EMBL" id="KY092482">
    <property type="protein sequence ID" value="APD18673.1"/>
    <property type="molecule type" value="Genomic_DNA"/>
</dbReference>
<dbReference type="Gene3D" id="1.10.260.40">
    <property type="entry name" value="lambda repressor-like DNA-binding domains"/>
    <property type="match status" value="1"/>
</dbReference>
<reference evidence="2" key="1">
    <citation type="submission" date="2016-11" db="EMBL/GenBank/DDBJ databases">
        <authorList>
            <person name="Jaros S."/>
            <person name="Januszkiewicz K."/>
            <person name="Wedrychowicz H."/>
        </authorList>
    </citation>
    <scope>NUCLEOTIDE SEQUENCE [LARGE SCALE GENOMIC DNA]</scope>
</reference>
<gene>
    <name evidence="1" type="ORF">SEA_MOJORITA_32</name>
</gene>
<sequence length="154" mass="16689">MKNNKSRTTNAGTHASGATAEFGSWLAAKLESLGYDLSRPRSGGRSAFAEDSGISLTTVMRLLNSEIPTDIRILRTLAEAIREPYAEVLVRAGVLTAEELAAVRRPTAPPGERITPDQAADELGITDPTERRLFLNMTDTLRRTAPPGEQRLAD</sequence>
<dbReference type="Proteomes" id="UP000223242">
    <property type="component" value="Segment"/>
</dbReference>
<dbReference type="GO" id="GO:0003677">
    <property type="term" value="F:DNA binding"/>
    <property type="evidence" value="ECO:0007669"/>
    <property type="project" value="InterPro"/>
</dbReference>
<accession>A0A1J0MC97</accession>
<evidence type="ECO:0000313" key="2">
    <source>
        <dbReference type="Proteomes" id="UP000223242"/>
    </source>
</evidence>
<proteinExistence type="predicted"/>
<evidence type="ECO:0000313" key="1">
    <source>
        <dbReference type="EMBL" id="APD18673.1"/>
    </source>
</evidence>
<organism evidence="1 2">
    <name type="scientific">Streptomyces phage Mojorita</name>
    <dbReference type="NCBI Taxonomy" id="1920309"/>
    <lineage>
        <taxon>Viruses</taxon>
        <taxon>Duplodnaviria</taxon>
        <taxon>Heunggongvirae</taxon>
        <taxon>Uroviricota</taxon>
        <taxon>Caudoviricetes</taxon>
        <taxon>Picardvirus</taxon>
        <taxon>Picardvirus picard</taxon>
    </lineage>
</organism>
<evidence type="ECO:0008006" key="3">
    <source>
        <dbReference type="Google" id="ProtNLM"/>
    </source>
</evidence>
<protein>
    <recommendedName>
        <fullName evidence="3">Immunity repressor</fullName>
    </recommendedName>
</protein>
<dbReference type="InterPro" id="IPR010982">
    <property type="entry name" value="Lambda_DNA-bd_dom_sf"/>
</dbReference>
<name>A0A1J0MC97_9CAUD</name>